<accession>A0A7C8N5P4</accession>
<evidence type="ECO:0000313" key="6">
    <source>
        <dbReference type="EMBL" id="KAF2968916.1"/>
    </source>
</evidence>
<dbReference type="GO" id="GO:0001228">
    <property type="term" value="F:DNA-binding transcription activator activity, RNA polymerase II-specific"/>
    <property type="evidence" value="ECO:0007669"/>
    <property type="project" value="TreeGrafter"/>
</dbReference>
<feature type="domain" description="HMG box" evidence="5">
    <location>
        <begin position="290"/>
        <end position="358"/>
    </location>
</feature>
<dbReference type="AlphaFoldDB" id="A0A7C8N5P4"/>
<keyword evidence="2" id="KW-0804">Transcription</keyword>
<dbReference type="OrthoDB" id="4777606at2759"/>
<feature type="compositionally biased region" description="Polar residues" evidence="4">
    <location>
        <begin position="423"/>
        <end position="438"/>
    </location>
</feature>
<evidence type="ECO:0000256" key="3">
    <source>
        <dbReference type="PROSITE-ProRule" id="PRU00267"/>
    </source>
</evidence>
<feature type="compositionally biased region" description="Low complexity" evidence="4">
    <location>
        <begin position="240"/>
        <end position="250"/>
    </location>
</feature>
<keyword evidence="3" id="KW-0539">Nucleus</keyword>
<feature type="region of interest" description="Disordered" evidence="4">
    <location>
        <begin position="237"/>
        <end position="292"/>
    </location>
</feature>
<dbReference type="PANTHER" id="PTHR10270">
    <property type="entry name" value="SOX TRANSCRIPTION FACTOR"/>
    <property type="match status" value="1"/>
</dbReference>
<evidence type="ECO:0000256" key="4">
    <source>
        <dbReference type="SAM" id="MobiDB-lite"/>
    </source>
</evidence>
<dbReference type="GO" id="GO:0030154">
    <property type="term" value="P:cell differentiation"/>
    <property type="evidence" value="ECO:0007669"/>
    <property type="project" value="TreeGrafter"/>
</dbReference>
<sequence length="449" mass="49439">MSQSVDPTFAFWHSEWERVSIQLDSFNNLIRMNFDTYCRLGGGGRDYFVQQASTLLSKPAEFFVDHSNSTRVLLANRWDLSFEIPCRIEPWAENGLPRFYPTIPNPLPIANPYAVAGSSSLASSSLSPTTAGNTTNSPASSQSSGAIQLGTPIPDTPSPSLTNQSTHINMEFGGNSNITFGNPWFSTYNQGCGAPHTQYPIPGVGFMPTLNPNHPMPVGAPAYQNQSYSAVPQIDAPIQNTSTTNSGPSSSRKRKSENPLSLPEGPRNGDGLEPARKKRSRKPRNDNDGSKRTCNAFLLFRKEQHAIIAAEHPGIDNGEISRRVSVKWHAFSKLEQDAYYEKADRLSEENTRLHPEARYQANGKQIAKRRRERAARAAAAAAEVAAADLPAEVKETAQEHELPQEQIEGPETLGEQIEHLGQEQENVNLDSQPPQQFINPAKLQKQAEP</sequence>
<dbReference type="CDD" id="cd01389">
    <property type="entry name" value="HMG-box_ROX1-like"/>
    <property type="match status" value="1"/>
</dbReference>
<feature type="compositionally biased region" description="Polar residues" evidence="4">
    <location>
        <begin position="128"/>
        <end position="146"/>
    </location>
</feature>
<evidence type="ECO:0000313" key="7">
    <source>
        <dbReference type="Proteomes" id="UP000481858"/>
    </source>
</evidence>
<dbReference type="InterPro" id="IPR036910">
    <property type="entry name" value="HMG_box_dom_sf"/>
</dbReference>
<feature type="region of interest" description="Disordered" evidence="4">
    <location>
        <begin position="124"/>
        <end position="166"/>
    </location>
</feature>
<dbReference type="InParanoid" id="A0A7C8N5P4"/>
<dbReference type="PANTHER" id="PTHR10270:SF161">
    <property type="entry name" value="SEX-DETERMINING REGION Y PROTEIN"/>
    <property type="match status" value="1"/>
</dbReference>
<reference evidence="6 7" key="1">
    <citation type="submission" date="2019-12" db="EMBL/GenBank/DDBJ databases">
        <title>Draft genome sequence of the ascomycete Xylaria multiplex DSM 110363.</title>
        <authorList>
            <person name="Buettner E."/>
            <person name="Kellner H."/>
        </authorList>
    </citation>
    <scope>NUCLEOTIDE SEQUENCE [LARGE SCALE GENOMIC DNA]</scope>
    <source>
        <strain evidence="6 7">DSM 110363</strain>
    </source>
</reference>
<evidence type="ECO:0000259" key="5">
    <source>
        <dbReference type="PROSITE" id="PS50118"/>
    </source>
</evidence>
<dbReference type="PROSITE" id="PS50118">
    <property type="entry name" value="HMG_BOX_2"/>
    <property type="match status" value="1"/>
</dbReference>
<evidence type="ECO:0000256" key="1">
    <source>
        <dbReference type="ARBA" id="ARBA00023125"/>
    </source>
</evidence>
<comment type="caution">
    <text evidence="6">The sequence shown here is derived from an EMBL/GenBank/DDBJ whole genome shotgun (WGS) entry which is preliminary data.</text>
</comment>
<dbReference type="SUPFAM" id="SSF47095">
    <property type="entry name" value="HMG-box"/>
    <property type="match status" value="1"/>
</dbReference>
<gene>
    <name evidence="6" type="ORF">GQX73_g4702</name>
</gene>
<dbReference type="EMBL" id="WUBL01000044">
    <property type="protein sequence ID" value="KAF2968916.1"/>
    <property type="molecule type" value="Genomic_DNA"/>
</dbReference>
<dbReference type="InterPro" id="IPR050140">
    <property type="entry name" value="SRY-related_HMG-box_TF-like"/>
</dbReference>
<dbReference type="SMART" id="SM00398">
    <property type="entry name" value="HMG"/>
    <property type="match status" value="1"/>
</dbReference>
<feature type="DNA-binding region" description="HMG box" evidence="3">
    <location>
        <begin position="290"/>
        <end position="358"/>
    </location>
</feature>
<protein>
    <recommendedName>
        <fullName evidence="5">HMG box domain-containing protein</fullName>
    </recommendedName>
</protein>
<dbReference type="GO" id="GO:0000978">
    <property type="term" value="F:RNA polymerase II cis-regulatory region sequence-specific DNA binding"/>
    <property type="evidence" value="ECO:0007669"/>
    <property type="project" value="TreeGrafter"/>
</dbReference>
<feature type="region of interest" description="Disordered" evidence="4">
    <location>
        <begin position="397"/>
        <end position="449"/>
    </location>
</feature>
<dbReference type="GO" id="GO:0005634">
    <property type="term" value="C:nucleus"/>
    <property type="evidence" value="ECO:0007669"/>
    <property type="project" value="UniProtKB-UniRule"/>
</dbReference>
<proteinExistence type="predicted"/>
<dbReference type="Gene3D" id="1.10.30.10">
    <property type="entry name" value="High mobility group box domain"/>
    <property type="match status" value="1"/>
</dbReference>
<dbReference type="InterPro" id="IPR009071">
    <property type="entry name" value="HMG_box_dom"/>
</dbReference>
<keyword evidence="7" id="KW-1185">Reference proteome</keyword>
<keyword evidence="1 3" id="KW-0238">DNA-binding</keyword>
<name>A0A7C8N5P4_9PEZI</name>
<dbReference type="Pfam" id="PF00505">
    <property type="entry name" value="HMG_box"/>
    <property type="match status" value="1"/>
</dbReference>
<evidence type="ECO:0000256" key="2">
    <source>
        <dbReference type="ARBA" id="ARBA00023163"/>
    </source>
</evidence>
<dbReference type="Proteomes" id="UP000481858">
    <property type="component" value="Unassembled WGS sequence"/>
</dbReference>
<organism evidence="6 7">
    <name type="scientific">Xylaria multiplex</name>
    <dbReference type="NCBI Taxonomy" id="323545"/>
    <lineage>
        <taxon>Eukaryota</taxon>
        <taxon>Fungi</taxon>
        <taxon>Dikarya</taxon>
        <taxon>Ascomycota</taxon>
        <taxon>Pezizomycotina</taxon>
        <taxon>Sordariomycetes</taxon>
        <taxon>Xylariomycetidae</taxon>
        <taxon>Xylariales</taxon>
        <taxon>Xylariaceae</taxon>
        <taxon>Xylaria</taxon>
    </lineage>
</organism>